<dbReference type="HOGENOM" id="CLU_002173_2_0_1"/>
<keyword evidence="4" id="KW-0808">Transferase</keyword>
<accession>K1QQJ1</accession>
<dbReference type="KEGG" id="crg:105344115"/>
<dbReference type="FunCoup" id="K1QQJ1">
    <property type="interactions" value="1476"/>
</dbReference>
<dbReference type="SUPFAM" id="SSF56204">
    <property type="entry name" value="Hect, E3 ligase catalytic domain"/>
    <property type="match status" value="1"/>
</dbReference>
<dbReference type="CDD" id="cd00078">
    <property type="entry name" value="HECTc"/>
    <property type="match status" value="1"/>
</dbReference>
<dbReference type="Pfam" id="PF00632">
    <property type="entry name" value="HECT"/>
    <property type="match status" value="1"/>
</dbReference>
<organism evidence="11">
    <name type="scientific">Magallana gigas</name>
    <name type="common">Pacific oyster</name>
    <name type="synonym">Crassostrea gigas</name>
    <dbReference type="NCBI Taxonomy" id="29159"/>
    <lineage>
        <taxon>Eukaryota</taxon>
        <taxon>Metazoa</taxon>
        <taxon>Spiralia</taxon>
        <taxon>Lophotrochozoa</taxon>
        <taxon>Mollusca</taxon>
        <taxon>Bivalvia</taxon>
        <taxon>Autobranchia</taxon>
        <taxon>Pteriomorphia</taxon>
        <taxon>Ostreida</taxon>
        <taxon>Ostreoidea</taxon>
        <taxon>Ostreidae</taxon>
        <taxon>Magallana</taxon>
    </lineage>
</organism>
<dbReference type="GO" id="GO:0016874">
    <property type="term" value="F:ligase activity"/>
    <property type="evidence" value="ECO:0007669"/>
    <property type="project" value="UniProtKB-KW"/>
</dbReference>
<dbReference type="Gene3D" id="3.30.2410.10">
    <property type="entry name" value="Hect, E3 ligase catalytic domain"/>
    <property type="match status" value="1"/>
</dbReference>
<dbReference type="FunFam" id="3.30.2160.10:FF:000002">
    <property type="entry name" value="Putative Ubiquitin-protein ligase E3C"/>
    <property type="match status" value="1"/>
</dbReference>
<dbReference type="GO" id="GO:0000209">
    <property type="term" value="P:protein polyubiquitination"/>
    <property type="evidence" value="ECO:0007669"/>
    <property type="project" value="InterPro"/>
</dbReference>
<sequence length="1068" mass="121821">MFSKVDSTKKNQFLEQTKALREERAQDKLKHDAAIVIQAGARGFITRRRLHREICKEIGDVLQIPPDPGAEYKPRLKPALDVYKAIQKFFFIFNKDKDAEKFDYLCRYLLASMEITADNMKVCYVYLVLNKTVVLPWIAQIKEVLWKCCTFLKSLKPEVHADMKRVNLYLTMLITFTSAGGWKILKGKLGETLTPGMNQLCNNIMGYLNTKGLYPVLKGLLAQGLSRTKILFNSATLSAIVSLSLRPLIAANFSDNLMTVFVLHIMSVPALLHHVSVNSGECLNLLITHRIFRRALDLLTNEQSTRIIFNSLEGSYALCLLANLVNLGMAELEGLVENTQSFMSVVIRLLESCKKYVMNKKSNLTNWHPIIGWFSHKSDESLNAAMPHVKEQIKLLWSEKMIKILFSDLLTYVEVEKEQAATKKEPSPSKNILKKAIDKASSKSSATKIKLEAPLAKTTCYTCALYQIMMNTLSQLRMDILSGLSYNKILLPALWKFLCDLGPNCGLKVFLDLLTQTPNSVIHPVFSLLTVFCEAAAHYIVTLDDMEMYEQRRMFTLEDYIKMSKFLNLFVYKVTWNNLIDLKILENGESEVYNAAHNLLLLLYERDCRRPYAEKDHWLHRDVKPSVFLKETDKDRAMGLLMKKTPFIIPFSERVKAFRLRVRMEKESLGLTESAAISPQSTLITVHRSRVVEDGYRQLAQIPVQSMKGVIRVKFVNEQGLDEAGIDQDGVFKEFLEETISKVFDPALSLFKVTTEQKLYPSSTSFIQENHLYLFDFVGKMLAKAVYEGIVVDVPFAPFFLTQILQHNQSTMYSPLDELPSLDPELAKNLSYTKHYEGDVGDLDLTFSCDEDCMGRLETHELVPGGKAMPVTNENKILYVHLMAHFRMYRQIKEQTAAFRRGFRSVINPDLLLMFSAPEFQKLISGDNADLDIQDLRRHTRYYGGYHNGHKVISWLWDIVTNDFTPQERALFLKFVTSCSKPPLLGFANLEPPFSVRCVEVSDDQDTGDTVGSVLKGFFNLKKKDPIGRLPTSSTCFNLLKLPNYQKKSTLRDKLRYAISSNTGFELS</sequence>
<dbReference type="AlphaFoldDB" id="K1QQJ1"/>
<dbReference type="SMART" id="SM00119">
    <property type="entry name" value="HECTc"/>
    <property type="match status" value="1"/>
</dbReference>
<dbReference type="EC" id="2.3.2.26" evidence="3"/>
<comment type="subcellular location">
    <subcellularLocation>
        <location evidence="7">Postsynaptic density</location>
    </subcellularLocation>
</comment>
<dbReference type="InParanoid" id="K1QQJ1"/>
<dbReference type="InterPro" id="IPR044611">
    <property type="entry name" value="E3A/B/C-like"/>
</dbReference>
<dbReference type="SMART" id="SM00015">
    <property type="entry name" value="IQ"/>
    <property type="match status" value="1"/>
</dbReference>
<gene>
    <name evidence="11" type="ORF">CGI_10008406</name>
</gene>
<dbReference type="FunFam" id="3.30.2410.10:FF:000012">
    <property type="entry name" value="Ubiquitin-protein ligase E3B"/>
    <property type="match status" value="1"/>
</dbReference>
<evidence type="ECO:0000256" key="7">
    <source>
        <dbReference type="ARBA" id="ARBA00034105"/>
    </source>
</evidence>
<feature type="domain" description="HECT" evidence="10">
    <location>
        <begin position="707"/>
        <end position="1068"/>
    </location>
</feature>
<keyword evidence="5" id="KW-0833">Ubl conjugation pathway</keyword>
<evidence type="ECO:0000259" key="10">
    <source>
        <dbReference type="PROSITE" id="PS50237"/>
    </source>
</evidence>
<dbReference type="InterPro" id="IPR000048">
    <property type="entry name" value="IQ_motif_EF-hand-BS"/>
</dbReference>
<evidence type="ECO:0000256" key="4">
    <source>
        <dbReference type="ARBA" id="ARBA00022679"/>
    </source>
</evidence>
<evidence type="ECO:0000256" key="6">
    <source>
        <dbReference type="ARBA" id="ARBA00023018"/>
    </source>
</evidence>
<dbReference type="EMBL" id="JH818008">
    <property type="protein sequence ID" value="EKC33434.1"/>
    <property type="molecule type" value="Genomic_DNA"/>
</dbReference>
<dbReference type="PROSITE" id="PS50237">
    <property type="entry name" value="HECT"/>
    <property type="match status" value="1"/>
</dbReference>
<evidence type="ECO:0000256" key="2">
    <source>
        <dbReference type="ARBA" id="ARBA00004906"/>
    </source>
</evidence>
<dbReference type="PROSITE" id="PS50096">
    <property type="entry name" value="IQ"/>
    <property type="match status" value="1"/>
</dbReference>
<dbReference type="PANTHER" id="PTHR45700:SF3">
    <property type="entry name" value="UBIQUITIN-PROTEIN LIGASE E3B"/>
    <property type="match status" value="1"/>
</dbReference>
<name>K1QQJ1_MAGGI</name>
<dbReference type="Gene3D" id="3.90.1750.10">
    <property type="entry name" value="Hect, E3 ligase catalytic domains"/>
    <property type="match status" value="1"/>
</dbReference>
<comment type="catalytic activity">
    <reaction evidence="1">
        <text>S-ubiquitinyl-[E2 ubiquitin-conjugating enzyme]-L-cysteine + [acceptor protein]-L-lysine = [E2 ubiquitin-conjugating enzyme]-L-cysteine + N(6)-ubiquitinyl-[acceptor protein]-L-lysine.</text>
        <dbReference type="EC" id="2.3.2.26"/>
    </reaction>
</comment>
<keyword evidence="6" id="KW-0770">Synapse</keyword>
<evidence type="ECO:0000256" key="9">
    <source>
        <dbReference type="ARBA" id="ARBA00077267"/>
    </source>
</evidence>
<reference evidence="11" key="1">
    <citation type="journal article" date="2012" name="Nature">
        <title>The oyster genome reveals stress adaptation and complexity of shell formation.</title>
        <authorList>
            <person name="Zhang G."/>
            <person name="Fang X."/>
            <person name="Guo X."/>
            <person name="Li L."/>
            <person name="Luo R."/>
            <person name="Xu F."/>
            <person name="Yang P."/>
            <person name="Zhang L."/>
            <person name="Wang X."/>
            <person name="Qi H."/>
            <person name="Xiong Z."/>
            <person name="Que H."/>
            <person name="Xie Y."/>
            <person name="Holland P.W."/>
            <person name="Paps J."/>
            <person name="Zhu Y."/>
            <person name="Wu F."/>
            <person name="Chen Y."/>
            <person name="Wang J."/>
            <person name="Peng C."/>
            <person name="Meng J."/>
            <person name="Yang L."/>
            <person name="Liu J."/>
            <person name="Wen B."/>
            <person name="Zhang N."/>
            <person name="Huang Z."/>
            <person name="Zhu Q."/>
            <person name="Feng Y."/>
            <person name="Mount A."/>
            <person name="Hedgecock D."/>
            <person name="Xu Z."/>
            <person name="Liu Y."/>
            <person name="Domazet-Loso T."/>
            <person name="Du Y."/>
            <person name="Sun X."/>
            <person name="Zhang S."/>
            <person name="Liu B."/>
            <person name="Cheng P."/>
            <person name="Jiang X."/>
            <person name="Li J."/>
            <person name="Fan D."/>
            <person name="Wang W."/>
            <person name="Fu W."/>
            <person name="Wang T."/>
            <person name="Wang B."/>
            <person name="Zhang J."/>
            <person name="Peng Z."/>
            <person name="Li Y."/>
            <person name="Li N."/>
            <person name="Wang J."/>
            <person name="Chen M."/>
            <person name="He Y."/>
            <person name="Tan F."/>
            <person name="Song X."/>
            <person name="Zheng Q."/>
            <person name="Huang R."/>
            <person name="Yang H."/>
            <person name="Du X."/>
            <person name="Chen L."/>
            <person name="Yang M."/>
            <person name="Gaffney P.M."/>
            <person name="Wang S."/>
            <person name="Luo L."/>
            <person name="She Z."/>
            <person name="Ming Y."/>
            <person name="Huang W."/>
            <person name="Zhang S."/>
            <person name="Huang B."/>
            <person name="Zhang Y."/>
            <person name="Qu T."/>
            <person name="Ni P."/>
            <person name="Miao G."/>
            <person name="Wang J."/>
            <person name="Wang Q."/>
            <person name="Steinberg C.E."/>
            <person name="Wang H."/>
            <person name="Li N."/>
            <person name="Qian L."/>
            <person name="Zhang G."/>
            <person name="Li Y."/>
            <person name="Yang H."/>
            <person name="Liu X."/>
            <person name="Wang J."/>
            <person name="Yin Y."/>
            <person name="Wang J."/>
        </authorList>
    </citation>
    <scope>NUCLEOTIDE SEQUENCE [LARGE SCALE GENOMIC DNA]</scope>
    <source>
        <strain evidence="11">05x7-T-G4-1.051#20</strain>
    </source>
</reference>
<evidence type="ECO:0000256" key="3">
    <source>
        <dbReference type="ARBA" id="ARBA00012485"/>
    </source>
</evidence>
<evidence type="ECO:0000256" key="5">
    <source>
        <dbReference type="ARBA" id="ARBA00022786"/>
    </source>
</evidence>
<dbReference type="PANTHER" id="PTHR45700">
    <property type="entry name" value="UBIQUITIN-PROTEIN LIGASE E3C"/>
    <property type="match status" value="1"/>
</dbReference>
<comment type="pathway">
    <text evidence="2">Protein modification; protein ubiquitination.</text>
</comment>
<dbReference type="InterPro" id="IPR000569">
    <property type="entry name" value="HECT_dom"/>
</dbReference>
<evidence type="ECO:0000256" key="8">
    <source>
        <dbReference type="ARBA" id="ARBA00067505"/>
    </source>
</evidence>
<dbReference type="Gene3D" id="3.30.2160.10">
    <property type="entry name" value="Hect, E3 ligase catalytic domain"/>
    <property type="match status" value="1"/>
</dbReference>
<evidence type="ECO:0000313" key="11">
    <source>
        <dbReference type="EMBL" id="EKC33434.1"/>
    </source>
</evidence>
<dbReference type="Pfam" id="PF00612">
    <property type="entry name" value="IQ"/>
    <property type="match status" value="1"/>
</dbReference>
<protein>
    <recommendedName>
        <fullName evidence="8">Ubiquitin-protein ligase E3B</fullName>
        <ecNumber evidence="3">2.3.2.26</ecNumber>
    </recommendedName>
    <alternativeName>
        <fullName evidence="9">HECT-type ubiquitin transferase E3B</fullName>
    </alternativeName>
</protein>
<keyword evidence="11" id="KW-0436">Ligase</keyword>
<proteinExistence type="predicted"/>
<dbReference type="GO" id="GO:0006511">
    <property type="term" value="P:ubiquitin-dependent protein catabolic process"/>
    <property type="evidence" value="ECO:0007669"/>
    <property type="project" value="TreeGrafter"/>
</dbReference>
<dbReference type="OrthoDB" id="8068875at2759"/>
<dbReference type="GO" id="GO:0014069">
    <property type="term" value="C:postsynaptic density"/>
    <property type="evidence" value="ECO:0007669"/>
    <property type="project" value="UniProtKB-SubCell"/>
</dbReference>
<evidence type="ECO:0000256" key="1">
    <source>
        <dbReference type="ARBA" id="ARBA00000885"/>
    </source>
</evidence>
<dbReference type="InterPro" id="IPR035983">
    <property type="entry name" value="Hect_E3_ubiquitin_ligase"/>
</dbReference>
<dbReference type="GO" id="GO:0061630">
    <property type="term" value="F:ubiquitin protein ligase activity"/>
    <property type="evidence" value="ECO:0007669"/>
    <property type="project" value="UniProtKB-EC"/>
</dbReference>